<sequence>MGKKAIGIDIGGTGIKGALVDVKSGKLLTERIRVETPEGGRPDDMVAVVRAIIQELRVDKSTPVGICFPAVVQHGVTKSAANISSEWINYDADAHFTKSLKRKVHMLNDADAAGYAEAKFGAARKQKGLTILTTLGTGIGTALLFNGSLIPNSELGHLKLNGQDAEKLAAFSAKEREELSWEDWAVRLQAYYSLLEDLLVPDLFIVGGGVSKEHELFLPLLKLKTPIVPAELKNAAGIIGAATLAVKDA</sequence>
<dbReference type="EMBL" id="CAFBNO010000026">
    <property type="protein sequence ID" value="CAB4955354.1"/>
    <property type="molecule type" value="Genomic_DNA"/>
</dbReference>
<reference evidence="1" key="1">
    <citation type="submission" date="2020-05" db="EMBL/GenBank/DDBJ databases">
        <authorList>
            <person name="Chiriac C."/>
            <person name="Salcher M."/>
            <person name="Ghai R."/>
            <person name="Kavagutti S V."/>
        </authorList>
    </citation>
    <scope>NUCLEOTIDE SEQUENCE</scope>
</reference>
<dbReference type="Pfam" id="PF00480">
    <property type="entry name" value="ROK"/>
    <property type="match status" value="1"/>
</dbReference>
<accession>A0A6J7KNK1</accession>
<dbReference type="CDD" id="cd24058">
    <property type="entry name" value="ASKHA_NBD_ROK_PPGK"/>
    <property type="match status" value="1"/>
</dbReference>
<organism evidence="1">
    <name type="scientific">freshwater metagenome</name>
    <dbReference type="NCBI Taxonomy" id="449393"/>
    <lineage>
        <taxon>unclassified sequences</taxon>
        <taxon>metagenomes</taxon>
        <taxon>ecological metagenomes</taxon>
    </lineage>
</organism>
<evidence type="ECO:0000313" key="1">
    <source>
        <dbReference type="EMBL" id="CAB4955354.1"/>
    </source>
</evidence>
<dbReference type="InterPro" id="IPR043129">
    <property type="entry name" value="ATPase_NBD"/>
</dbReference>
<protein>
    <submittedName>
        <fullName evidence="1">Unannotated protein</fullName>
    </submittedName>
</protein>
<dbReference type="InterPro" id="IPR000600">
    <property type="entry name" value="ROK"/>
</dbReference>
<dbReference type="SUPFAM" id="SSF53067">
    <property type="entry name" value="Actin-like ATPase domain"/>
    <property type="match status" value="1"/>
</dbReference>
<dbReference type="NCBIfam" id="NF045942">
    <property type="entry name" value="PolPhglucPhase"/>
    <property type="match status" value="1"/>
</dbReference>
<dbReference type="Gene3D" id="3.30.420.40">
    <property type="match status" value="2"/>
</dbReference>
<dbReference type="AlphaFoldDB" id="A0A6J7KNK1"/>
<name>A0A6J7KNK1_9ZZZZ</name>
<proteinExistence type="predicted"/>
<dbReference type="PANTHER" id="PTHR18964:SF146">
    <property type="entry name" value="POLYPHOSPHATE GLUCOKINASE"/>
    <property type="match status" value="1"/>
</dbReference>
<dbReference type="PANTHER" id="PTHR18964">
    <property type="entry name" value="ROK (REPRESSOR, ORF, KINASE) FAMILY"/>
    <property type="match status" value="1"/>
</dbReference>
<gene>
    <name evidence="1" type="ORF">UFOPK3837_00702</name>
</gene>